<dbReference type="EMBL" id="NRDI02000009">
    <property type="protein sequence ID" value="KAI1513868.1"/>
    <property type="molecule type" value="Genomic_DNA"/>
</dbReference>
<evidence type="ECO:0000313" key="4">
    <source>
        <dbReference type="Proteomes" id="UP000249757"/>
    </source>
</evidence>
<sequence>MFSQAHITLLPRELRNMIYDELLGKKTYIYDDEAGKLKQPDSTSVYLAFALLCRIIHHEMYDYAFRNKTCTFKPIQAHERHYTWPNDFGWQFFARRQAEEMLLMILRRYITDNVQDKLLYHHPQFRRLLNCILRDRCPSPLLGQRCGEAPSLQTYFMRHALRLILEWSPPLDEKILEMLNTMSKTDLIPWVVPSHHTVSEGQKNHERNMVTCFHSKGKPPKNRDSKYCFSAAAGTIRFLHSMPIEARSRLRRIIIVENQPSVAHPQCHAQGLISFCLEKPQLRIERRIDLSKCAFQCQWFKSRYQLYAELWPPNKDYTNNPRDIPHAISSITSWLVEAKALASQGMPHDAFTLVLEDLSSTELGFAIFQELKWVACVQLLFELDIEALHAVHAPAWTEQIKCSWYNYRGFPQDAEDTISRKSIVRCNFETGGSWIADEMAKPGGMSADALRTILRNIVLPNFTMCL</sequence>
<proteinExistence type="predicted"/>
<organism evidence="1 3">
    <name type="scientific">Pyrenophora tritici-repentis</name>
    <dbReference type="NCBI Taxonomy" id="45151"/>
    <lineage>
        <taxon>Eukaryota</taxon>
        <taxon>Fungi</taxon>
        <taxon>Dikarya</taxon>
        <taxon>Ascomycota</taxon>
        <taxon>Pezizomycotina</taxon>
        <taxon>Dothideomycetes</taxon>
        <taxon>Pleosporomycetidae</taxon>
        <taxon>Pleosporales</taxon>
        <taxon>Pleosporineae</taxon>
        <taxon>Pleosporaceae</taxon>
        <taxon>Pyrenophora</taxon>
    </lineage>
</organism>
<evidence type="ECO:0000313" key="3">
    <source>
        <dbReference type="Proteomes" id="UP000245464"/>
    </source>
</evidence>
<protein>
    <submittedName>
        <fullName evidence="1">Uncharacterized protein</fullName>
    </submittedName>
</protein>
<keyword evidence="4" id="KW-1185">Reference proteome</keyword>
<gene>
    <name evidence="2" type="ORF">Ptr86124_007770</name>
    <name evidence="1" type="ORF">PtrM4_021810</name>
</gene>
<accession>A0A2W1H513</accession>
<dbReference type="OMA" id="ATWIMEA"/>
<reference evidence="1 3" key="1">
    <citation type="journal article" date="2018" name="BMC Genomics">
        <title>Comparative genomics of the wheat fungal pathogen Pyrenophora tritici-repentis reveals chromosomal variations and genome plasticity.</title>
        <authorList>
            <person name="Moolhuijzen P."/>
            <person name="See P.T."/>
            <person name="Hane J.K."/>
            <person name="Shi G."/>
            <person name="Liu Z."/>
            <person name="Oliver R.P."/>
            <person name="Moffat C.S."/>
        </authorList>
    </citation>
    <scope>NUCLEOTIDE SEQUENCE [LARGE SCALE GENOMIC DNA]</scope>
    <source>
        <strain evidence="1">M4</strain>
    </source>
</reference>
<reference evidence="2" key="3">
    <citation type="journal article" date="2022" name="bioRxiv">
        <title>A global pangenome for the wheat fungal pathogen Pyrenophora tritici-repentis and prediction of effector protein structural homology.</title>
        <authorList>
            <person name="Moolhuijzen P."/>
            <person name="See P.T."/>
            <person name="Shi G."/>
            <person name="Powell H.R."/>
            <person name="Cockram J."/>
            <person name="Jorgensen L.N."/>
            <person name="Benslimane H."/>
            <person name="Strelkov S.E."/>
            <person name="Turner J."/>
            <person name="Liu Z."/>
            <person name="Moffat C.S."/>
        </authorList>
    </citation>
    <scope>NUCLEOTIDE SEQUENCE</scope>
    <source>
        <strain evidence="2">86-124</strain>
    </source>
</reference>
<evidence type="ECO:0000313" key="1">
    <source>
        <dbReference type="EMBL" id="KAF7577941.1"/>
    </source>
</evidence>
<name>A0A2W1H513_9PLEO</name>
<dbReference type="Proteomes" id="UP000245464">
    <property type="component" value="Chromosome 1"/>
</dbReference>
<reference evidence="2" key="2">
    <citation type="submission" date="2021-05" db="EMBL/GenBank/DDBJ databases">
        <authorList>
            <person name="Moolhuijzen P.M."/>
            <person name="Moffat C.S."/>
        </authorList>
    </citation>
    <scope>NUCLEOTIDE SEQUENCE</scope>
    <source>
        <strain evidence="2">86-124</strain>
    </source>
</reference>
<comment type="caution">
    <text evidence="1">The sequence shown here is derived from an EMBL/GenBank/DDBJ whole genome shotgun (WGS) entry which is preliminary data.</text>
</comment>
<dbReference type="OrthoDB" id="5062850at2759"/>
<reference evidence="4" key="4">
    <citation type="journal article" date="2022" name="Microb. Genom.">
        <title>A global pangenome for the wheat fungal pathogen Pyrenophora tritici-repentis and prediction of effector protein structural homology.</title>
        <authorList>
            <person name="Moolhuijzen P.M."/>
            <person name="See P.T."/>
            <person name="Shi G."/>
            <person name="Powell H.R."/>
            <person name="Cockram J."/>
            <person name="Jorgensen L.N."/>
            <person name="Benslimane H."/>
            <person name="Strelkov S.E."/>
            <person name="Turner J."/>
            <person name="Liu Z."/>
            <person name="Moffat C.S."/>
        </authorList>
    </citation>
    <scope>NUCLEOTIDE SEQUENCE [LARGE SCALE GENOMIC DNA]</scope>
</reference>
<evidence type="ECO:0000313" key="2">
    <source>
        <dbReference type="EMBL" id="KAI1513868.1"/>
    </source>
</evidence>
<dbReference type="Proteomes" id="UP000249757">
    <property type="component" value="Unassembled WGS sequence"/>
</dbReference>
<dbReference type="AlphaFoldDB" id="A0A2W1H513"/>
<dbReference type="EMBL" id="NQIK02000001">
    <property type="protein sequence ID" value="KAF7577941.1"/>
    <property type="molecule type" value="Genomic_DNA"/>
</dbReference>